<gene>
    <name evidence="6" type="ORF">SCAR479_04237</name>
</gene>
<feature type="compositionally biased region" description="Low complexity" evidence="5">
    <location>
        <begin position="33"/>
        <end position="59"/>
    </location>
</feature>
<reference evidence="6 7" key="1">
    <citation type="submission" date="2024-02" db="EMBL/GenBank/DDBJ databases">
        <title>First draft genome assembly of two strains of Seiridium cardinale.</title>
        <authorList>
            <person name="Emiliani G."/>
            <person name="Scali E."/>
        </authorList>
    </citation>
    <scope>NUCLEOTIDE SEQUENCE [LARGE SCALE GENOMIC DNA]</scope>
    <source>
        <strain evidence="6 7">BM-138-000479</strain>
    </source>
</reference>
<feature type="compositionally biased region" description="Gly residues" evidence="5">
    <location>
        <begin position="265"/>
        <end position="275"/>
    </location>
</feature>
<accession>A0ABR2XYY7</accession>
<keyword evidence="3" id="KW-0733">Signal recognition particle</keyword>
<feature type="region of interest" description="Disordered" evidence="5">
    <location>
        <begin position="1"/>
        <end position="72"/>
    </location>
</feature>
<evidence type="ECO:0000256" key="2">
    <source>
        <dbReference type="ARBA" id="ARBA00022490"/>
    </source>
</evidence>
<dbReference type="Gene3D" id="3.30.56.30">
    <property type="entry name" value="Signal recognition particle, SRP19-like subunit"/>
    <property type="match status" value="1"/>
</dbReference>
<sequence length="293" mass="30925">MSHARIEEVSDSDLSDPSEGDIDDFVETDILRAKAPPAASKPASSSSSQQPGPAFGQPSLFPGTTAPGQGLQQSDVAGYQCLYPIYFDASRTRAEGRRVPSHLAVKNPLAREIATACASLRVSPVFEAMKTHPQDWANPGRVRVNLKDPANPYAKEIKNKHHLYILVAEHLRKNPTGERSAGLRTVRIPGLPGHPNDEDKWPKPAVPKSWKINEYVPAYSSAMTGGGVSENALRDMMKEMGGMGGAPGGPGGMGGMADMMNMLGGMGGGGAGPSGSAGQIEQGGKKEKKKGKK</sequence>
<keyword evidence="7" id="KW-1185">Reference proteome</keyword>
<evidence type="ECO:0000313" key="7">
    <source>
        <dbReference type="Proteomes" id="UP001465668"/>
    </source>
</evidence>
<keyword evidence="4" id="KW-0687">Ribonucleoprotein</keyword>
<proteinExistence type="predicted"/>
<evidence type="ECO:0000256" key="5">
    <source>
        <dbReference type="SAM" id="MobiDB-lite"/>
    </source>
</evidence>
<evidence type="ECO:0000313" key="6">
    <source>
        <dbReference type="EMBL" id="KAK9779001.1"/>
    </source>
</evidence>
<dbReference type="InterPro" id="IPR002778">
    <property type="entry name" value="Signal_recog_particle_SRP19"/>
</dbReference>
<organism evidence="6 7">
    <name type="scientific">Seiridium cardinale</name>
    <dbReference type="NCBI Taxonomy" id="138064"/>
    <lineage>
        <taxon>Eukaryota</taxon>
        <taxon>Fungi</taxon>
        <taxon>Dikarya</taxon>
        <taxon>Ascomycota</taxon>
        <taxon>Pezizomycotina</taxon>
        <taxon>Sordariomycetes</taxon>
        <taxon>Xylariomycetidae</taxon>
        <taxon>Amphisphaeriales</taxon>
        <taxon>Sporocadaceae</taxon>
        <taxon>Seiridium</taxon>
    </lineage>
</organism>
<comment type="caution">
    <text evidence="6">The sequence shown here is derived from an EMBL/GenBank/DDBJ whole genome shotgun (WGS) entry which is preliminary data.</text>
</comment>
<dbReference type="PANTHER" id="PTHR17453:SF0">
    <property type="entry name" value="SIGNAL RECOGNITION PARTICLE 19 KDA PROTEIN"/>
    <property type="match status" value="1"/>
</dbReference>
<dbReference type="SUPFAM" id="SSF69695">
    <property type="entry name" value="SRP19"/>
    <property type="match status" value="1"/>
</dbReference>
<evidence type="ECO:0000256" key="3">
    <source>
        <dbReference type="ARBA" id="ARBA00023135"/>
    </source>
</evidence>
<keyword evidence="2" id="KW-0963">Cytoplasm</keyword>
<dbReference type="EMBL" id="JARVKM010000013">
    <property type="protein sequence ID" value="KAK9779001.1"/>
    <property type="molecule type" value="Genomic_DNA"/>
</dbReference>
<evidence type="ECO:0000256" key="4">
    <source>
        <dbReference type="ARBA" id="ARBA00023274"/>
    </source>
</evidence>
<protein>
    <submittedName>
        <fullName evidence="6">Signal recognition particle SEC65 subunit</fullName>
    </submittedName>
</protein>
<dbReference type="PANTHER" id="PTHR17453">
    <property type="entry name" value="SIGNAL RECOGNITION PARTICLE 19 KD PROTEIN"/>
    <property type="match status" value="1"/>
</dbReference>
<feature type="compositionally biased region" description="Acidic residues" evidence="5">
    <location>
        <begin position="9"/>
        <end position="27"/>
    </location>
</feature>
<dbReference type="Pfam" id="PF01922">
    <property type="entry name" value="SRP19"/>
    <property type="match status" value="1"/>
</dbReference>
<comment type="subcellular location">
    <subcellularLocation>
        <location evidence="1">Cytoplasm</location>
    </subcellularLocation>
</comment>
<dbReference type="InterPro" id="IPR036521">
    <property type="entry name" value="SRP19-like_sf"/>
</dbReference>
<evidence type="ECO:0000256" key="1">
    <source>
        <dbReference type="ARBA" id="ARBA00004496"/>
    </source>
</evidence>
<name>A0ABR2XYY7_9PEZI</name>
<dbReference type="Proteomes" id="UP001465668">
    <property type="component" value="Unassembled WGS sequence"/>
</dbReference>
<feature type="region of interest" description="Disordered" evidence="5">
    <location>
        <begin position="265"/>
        <end position="293"/>
    </location>
</feature>